<gene>
    <name evidence="8" type="ORF">GCM10009787_39920</name>
</gene>
<sequence>MTHIQELTDSELTARWRESGSQEATEELHRRHHRALVGYARLCSRDEHTAEDLASEAFTSALEAVRSGHGPHGAWRPYLLTAVRRTAARWFTTERRHRLALDFEQWLDERDPAVEDAETWVVRQEERSLVRHAFLSLNERWQTVLWYTAVEQEPAGVTARLMDLTPSGVASLASRAREGLREAYLTAHAQDARAGEECRHFSALLGAYVRRGEHKAGRALQRHLGSCARCRGAVDELTRLNDRFGAYLATGVLLWAGPAYLATRSASASLAAAADAGHARAGKGGSPLTRPAALTAGAAALAVAALAVVSLLPGDPDTEENRPVRGRPSPTVPYTSAPDTLAPAATAPSPPRPVSTPPRPAPATARPSAAPAGVPLAACTGFDADDGELKPAADEHDVPRSVPGWTHSFPGGWRVDNSRMPDNGVREWRGWTLTTRDFWERTAPGQYREDFSLGRRVIAVADPDEWNDLGEPSRTSTFDSTLVSPACATPPGGRLTLSYATHYWQLGAQRGEVLVSFDSGPDRLLKAYAADRFDSRESLAVTVPRGARTVTVKFRLRDARNDWYWALDDVRLS</sequence>
<evidence type="ECO:0000256" key="6">
    <source>
        <dbReference type="SAM" id="MobiDB-lite"/>
    </source>
</evidence>
<dbReference type="SUPFAM" id="SSF88659">
    <property type="entry name" value="Sigma3 and sigma4 domains of RNA polymerase sigma factors"/>
    <property type="match status" value="1"/>
</dbReference>
<evidence type="ECO:0000256" key="2">
    <source>
        <dbReference type="ARBA" id="ARBA00023015"/>
    </source>
</evidence>
<reference evidence="8 9" key="1">
    <citation type="journal article" date="2019" name="Int. J. Syst. Evol. Microbiol.">
        <title>The Global Catalogue of Microorganisms (GCM) 10K type strain sequencing project: providing services to taxonomists for standard genome sequencing and annotation.</title>
        <authorList>
            <consortium name="The Broad Institute Genomics Platform"/>
            <consortium name="The Broad Institute Genome Sequencing Center for Infectious Disease"/>
            <person name="Wu L."/>
            <person name="Ma J."/>
        </authorList>
    </citation>
    <scope>NUCLEOTIDE SEQUENCE [LARGE SCALE GENOMIC DNA]</scope>
    <source>
        <strain evidence="8 9">JCM 14924</strain>
    </source>
</reference>
<evidence type="ECO:0000256" key="1">
    <source>
        <dbReference type="ARBA" id="ARBA00010641"/>
    </source>
</evidence>
<evidence type="ECO:0000256" key="3">
    <source>
        <dbReference type="ARBA" id="ARBA00023082"/>
    </source>
</evidence>
<evidence type="ECO:0000313" key="9">
    <source>
        <dbReference type="Proteomes" id="UP001501391"/>
    </source>
</evidence>
<keyword evidence="3" id="KW-0731">Sigma factor</keyword>
<evidence type="ECO:0000256" key="4">
    <source>
        <dbReference type="ARBA" id="ARBA00023125"/>
    </source>
</evidence>
<evidence type="ECO:0000313" key="8">
    <source>
        <dbReference type="EMBL" id="GAA2198214.1"/>
    </source>
</evidence>
<organism evidence="8 9">
    <name type="scientific">Streptomyces bangladeshensis</name>
    <dbReference type="NCBI Taxonomy" id="295352"/>
    <lineage>
        <taxon>Bacteria</taxon>
        <taxon>Bacillati</taxon>
        <taxon>Actinomycetota</taxon>
        <taxon>Actinomycetes</taxon>
        <taxon>Kitasatosporales</taxon>
        <taxon>Streptomycetaceae</taxon>
        <taxon>Streptomyces</taxon>
    </lineage>
</organism>
<feature type="region of interest" description="Disordered" evidence="6">
    <location>
        <begin position="313"/>
        <end position="404"/>
    </location>
</feature>
<evidence type="ECO:0000259" key="7">
    <source>
        <dbReference type="Pfam" id="PF04542"/>
    </source>
</evidence>
<proteinExistence type="inferred from homology"/>
<keyword evidence="4" id="KW-0238">DNA-binding</keyword>
<dbReference type="Pfam" id="PF04542">
    <property type="entry name" value="Sigma70_r2"/>
    <property type="match status" value="1"/>
</dbReference>
<dbReference type="InterPro" id="IPR014284">
    <property type="entry name" value="RNA_pol_sigma-70_dom"/>
</dbReference>
<feature type="compositionally biased region" description="Low complexity" evidence="6">
    <location>
        <begin position="335"/>
        <end position="347"/>
    </location>
</feature>
<dbReference type="InterPro" id="IPR007627">
    <property type="entry name" value="RNA_pol_sigma70_r2"/>
</dbReference>
<dbReference type="PANTHER" id="PTHR43133">
    <property type="entry name" value="RNA POLYMERASE ECF-TYPE SIGMA FACTO"/>
    <property type="match status" value="1"/>
</dbReference>
<keyword evidence="2" id="KW-0805">Transcription regulation</keyword>
<feature type="compositionally biased region" description="Pro residues" evidence="6">
    <location>
        <begin position="348"/>
        <end position="361"/>
    </location>
</feature>
<keyword evidence="9" id="KW-1185">Reference proteome</keyword>
<feature type="domain" description="RNA polymerase sigma-70 region 2" evidence="7">
    <location>
        <begin position="28"/>
        <end position="96"/>
    </location>
</feature>
<dbReference type="SUPFAM" id="SSF88946">
    <property type="entry name" value="Sigma2 domain of RNA polymerase sigma factors"/>
    <property type="match status" value="1"/>
</dbReference>
<comment type="similarity">
    <text evidence="1">Belongs to the sigma-70 factor family. ECF subfamily.</text>
</comment>
<accession>A0ABN3BMX6</accession>
<comment type="caution">
    <text evidence="8">The sequence shown here is derived from an EMBL/GenBank/DDBJ whole genome shotgun (WGS) entry which is preliminary data.</text>
</comment>
<name>A0ABN3BMX6_9ACTN</name>
<dbReference type="Proteomes" id="UP001501391">
    <property type="component" value="Unassembled WGS sequence"/>
</dbReference>
<dbReference type="RefSeq" id="WP_346163214.1">
    <property type="nucleotide sequence ID" value="NZ_BAAAOQ010000013.1"/>
</dbReference>
<dbReference type="Gene3D" id="1.10.1740.10">
    <property type="match status" value="1"/>
</dbReference>
<dbReference type="InterPro" id="IPR039425">
    <property type="entry name" value="RNA_pol_sigma-70-like"/>
</dbReference>
<dbReference type="InterPro" id="IPR036388">
    <property type="entry name" value="WH-like_DNA-bd_sf"/>
</dbReference>
<evidence type="ECO:0000256" key="5">
    <source>
        <dbReference type="ARBA" id="ARBA00023163"/>
    </source>
</evidence>
<feature type="compositionally biased region" description="Basic and acidic residues" evidence="6">
    <location>
        <begin position="387"/>
        <end position="399"/>
    </location>
</feature>
<feature type="compositionally biased region" description="Low complexity" evidence="6">
    <location>
        <begin position="362"/>
        <end position="372"/>
    </location>
</feature>
<dbReference type="EMBL" id="BAAAOQ010000013">
    <property type="protein sequence ID" value="GAA2198214.1"/>
    <property type="molecule type" value="Genomic_DNA"/>
</dbReference>
<dbReference type="PANTHER" id="PTHR43133:SF8">
    <property type="entry name" value="RNA POLYMERASE SIGMA FACTOR HI_1459-RELATED"/>
    <property type="match status" value="1"/>
</dbReference>
<dbReference type="Gene3D" id="1.10.10.10">
    <property type="entry name" value="Winged helix-like DNA-binding domain superfamily/Winged helix DNA-binding domain"/>
    <property type="match status" value="1"/>
</dbReference>
<dbReference type="InterPro" id="IPR013325">
    <property type="entry name" value="RNA_pol_sigma_r2"/>
</dbReference>
<dbReference type="NCBIfam" id="TIGR02937">
    <property type="entry name" value="sigma70-ECF"/>
    <property type="match status" value="1"/>
</dbReference>
<protein>
    <recommendedName>
        <fullName evidence="7">RNA polymerase sigma-70 region 2 domain-containing protein</fullName>
    </recommendedName>
</protein>
<dbReference type="InterPro" id="IPR013324">
    <property type="entry name" value="RNA_pol_sigma_r3/r4-like"/>
</dbReference>
<keyword evidence="5" id="KW-0804">Transcription</keyword>